<dbReference type="EMBL" id="BONC01000097">
    <property type="protein sequence ID" value="GIF61277.1"/>
    <property type="molecule type" value="Genomic_DNA"/>
</dbReference>
<gene>
    <name evidence="1" type="ORF">Air01nite_73720</name>
</gene>
<dbReference type="Proteomes" id="UP000624325">
    <property type="component" value="Unassembled WGS sequence"/>
</dbReference>
<accession>A0ABQ4CEU8</accession>
<dbReference type="RefSeq" id="WP_203708095.1">
    <property type="nucleotide sequence ID" value="NZ_BAAALU010000001.1"/>
</dbReference>
<proteinExistence type="predicted"/>
<sequence length="68" mass="7573">MSILPRHPERPDASVPALVEQLARVPYDTLVGKLRTMLGHESTEADSPLWPALTLLNAINEAEREAQR</sequence>
<organism evidence="1 2">
    <name type="scientific">Asanoa iriomotensis</name>
    <dbReference type="NCBI Taxonomy" id="234613"/>
    <lineage>
        <taxon>Bacteria</taxon>
        <taxon>Bacillati</taxon>
        <taxon>Actinomycetota</taxon>
        <taxon>Actinomycetes</taxon>
        <taxon>Micromonosporales</taxon>
        <taxon>Micromonosporaceae</taxon>
        <taxon>Asanoa</taxon>
    </lineage>
</organism>
<keyword evidence="2" id="KW-1185">Reference proteome</keyword>
<evidence type="ECO:0000313" key="2">
    <source>
        <dbReference type="Proteomes" id="UP000624325"/>
    </source>
</evidence>
<reference evidence="1 2" key="1">
    <citation type="submission" date="2021-01" db="EMBL/GenBank/DDBJ databases">
        <title>Whole genome shotgun sequence of Asanoa iriomotensis NBRC 100142.</title>
        <authorList>
            <person name="Komaki H."/>
            <person name="Tamura T."/>
        </authorList>
    </citation>
    <scope>NUCLEOTIDE SEQUENCE [LARGE SCALE GENOMIC DNA]</scope>
    <source>
        <strain evidence="1 2">NBRC 100142</strain>
    </source>
</reference>
<protein>
    <submittedName>
        <fullName evidence="1">Uncharacterized protein</fullName>
    </submittedName>
</protein>
<evidence type="ECO:0000313" key="1">
    <source>
        <dbReference type="EMBL" id="GIF61277.1"/>
    </source>
</evidence>
<comment type="caution">
    <text evidence="1">The sequence shown here is derived from an EMBL/GenBank/DDBJ whole genome shotgun (WGS) entry which is preliminary data.</text>
</comment>
<name>A0ABQ4CEU8_9ACTN</name>